<dbReference type="PROSITE" id="PS50109">
    <property type="entry name" value="HIS_KIN"/>
    <property type="match status" value="1"/>
</dbReference>
<dbReference type="PANTHER" id="PTHR44591">
    <property type="entry name" value="STRESS RESPONSE REGULATOR PROTEIN 1"/>
    <property type="match status" value="1"/>
</dbReference>
<comment type="caution">
    <text evidence="7">The sequence shown here is derived from an EMBL/GenBank/DDBJ whole genome shotgun (WGS) entry which is preliminary data.</text>
</comment>
<dbReference type="Gene3D" id="3.40.50.2300">
    <property type="match status" value="1"/>
</dbReference>
<comment type="catalytic activity">
    <reaction evidence="1">
        <text>ATP + protein L-histidine = ADP + protein N-phospho-L-histidine.</text>
        <dbReference type="EC" id="2.7.13.3"/>
    </reaction>
</comment>
<reference evidence="7 8" key="1">
    <citation type="submission" date="2016-04" db="EMBL/GenBank/DDBJ databases">
        <title>Draft genome sequence of Janthinobacterium psychrotolerans sp. nov., isolated from freshwater sediments in Denmark.</title>
        <authorList>
            <person name="Gong X."/>
            <person name="Skrivergaard S."/>
            <person name="Korsgaard B.S."/>
            <person name="Schreiber L."/>
            <person name="Marshall I.P."/>
            <person name="Finster K."/>
            <person name="Schramm A."/>
        </authorList>
    </citation>
    <scope>NUCLEOTIDE SEQUENCE [LARGE SCALE GENOMIC DNA]</scope>
    <source>
        <strain evidence="7 8">S3-2</strain>
    </source>
</reference>
<evidence type="ECO:0000256" key="3">
    <source>
        <dbReference type="ARBA" id="ARBA00022553"/>
    </source>
</evidence>
<evidence type="ECO:0000259" key="6">
    <source>
        <dbReference type="PROSITE" id="PS50110"/>
    </source>
</evidence>
<dbReference type="SMART" id="SM00448">
    <property type="entry name" value="REC"/>
    <property type="match status" value="1"/>
</dbReference>
<dbReference type="Gene3D" id="1.10.287.130">
    <property type="match status" value="1"/>
</dbReference>
<feature type="domain" description="Response regulatory" evidence="6">
    <location>
        <begin position="8"/>
        <end position="124"/>
    </location>
</feature>
<evidence type="ECO:0000313" key="8">
    <source>
        <dbReference type="Proteomes" id="UP000092713"/>
    </source>
</evidence>
<dbReference type="AlphaFoldDB" id="A0A1A7C282"/>
<evidence type="ECO:0000256" key="1">
    <source>
        <dbReference type="ARBA" id="ARBA00000085"/>
    </source>
</evidence>
<dbReference type="SMART" id="SM00388">
    <property type="entry name" value="HisKA"/>
    <property type="match status" value="1"/>
</dbReference>
<dbReference type="PROSITE" id="PS50110">
    <property type="entry name" value="RESPONSE_REGULATORY"/>
    <property type="match status" value="1"/>
</dbReference>
<dbReference type="Pfam" id="PF00072">
    <property type="entry name" value="Response_reg"/>
    <property type="match status" value="1"/>
</dbReference>
<dbReference type="PATRIC" id="fig|1747903.4.peg.2391"/>
<feature type="domain" description="Histidine kinase" evidence="5">
    <location>
        <begin position="146"/>
        <end position="363"/>
    </location>
</feature>
<accession>A0A1A7C282</accession>
<dbReference type="SUPFAM" id="SSF55874">
    <property type="entry name" value="ATPase domain of HSP90 chaperone/DNA topoisomerase II/histidine kinase"/>
    <property type="match status" value="1"/>
</dbReference>
<sequence>MEADSRATLLYVDDEELARKYFAHLAGARYRVLTAASVDDALALLDECGERIDVLVTDYRMPARPGSALLPEVERHHPHIVCLLVTAYADKQVLLELINAGSLFRLLEKPLASADLLRALELAVQAGRARAARRQGLSAIDDALAFLEHELNTPLAAVANFARGIERRATALHGDEAEIAEAAALMHDNARYCLAVLASFVDTVRLAGSGPGMQPLRRLASVGARQLLASLLDSYPMTPHQRACVTLDEGGDFAIDQSPHCVSLILSSVLGHALRMLEHHARPAILLSLAADSISVRSNTDGDAALQLAGNLLLDPLAASGQQEPGWNLIFCKRMMQSFGGTIEIATEHGSSTTVTLNFPVHGRNEHD</sequence>
<dbReference type="Proteomes" id="UP000092713">
    <property type="component" value="Unassembled WGS sequence"/>
</dbReference>
<dbReference type="GO" id="GO:0000155">
    <property type="term" value="F:phosphorelay sensor kinase activity"/>
    <property type="evidence" value="ECO:0007669"/>
    <property type="project" value="InterPro"/>
</dbReference>
<dbReference type="SUPFAM" id="SSF52172">
    <property type="entry name" value="CheY-like"/>
    <property type="match status" value="1"/>
</dbReference>
<dbReference type="PANTHER" id="PTHR44591:SF19">
    <property type="entry name" value="TWO-COMPONENT RESPONSE REGULATOR-RELATED"/>
    <property type="match status" value="1"/>
</dbReference>
<dbReference type="EMBL" id="LOCQ01000056">
    <property type="protein sequence ID" value="OBV38830.1"/>
    <property type="molecule type" value="Genomic_DNA"/>
</dbReference>
<dbReference type="STRING" id="1747903.ASR47_1007146"/>
<evidence type="ECO:0000259" key="5">
    <source>
        <dbReference type="PROSITE" id="PS50109"/>
    </source>
</evidence>
<dbReference type="SUPFAM" id="SSF47384">
    <property type="entry name" value="Homodimeric domain of signal transducing histidine kinase"/>
    <property type="match status" value="1"/>
</dbReference>
<dbReference type="InterPro" id="IPR036097">
    <property type="entry name" value="HisK_dim/P_sf"/>
</dbReference>
<name>A0A1A7C282_9BURK</name>
<keyword evidence="3 4" id="KW-0597">Phosphoprotein</keyword>
<evidence type="ECO:0000256" key="4">
    <source>
        <dbReference type="PROSITE-ProRule" id="PRU00169"/>
    </source>
</evidence>
<dbReference type="InterPro" id="IPR050595">
    <property type="entry name" value="Bact_response_regulator"/>
</dbReference>
<dbReference type="RefSeq" id="WP_065308547.1">
    <property type="nucleotide sequence ID" value="NZ_LOCQ01000056.1"/>
</dbReference>
<dbReference type="InterPro" id="IPR011006">
    <property type="entry name" value="CheY-like_superfamily"/>
</dbReference>
<gene>
    <name evidence="7" type="ORF">ASR47_1007146</name>
</gene>
<protein>
    <recommendedName>
        <fullName evidence="2">histidine kinase</fullName>
        <ecNumber evidence="2">2.7.13.3</ecNumber>
    </recommendedName>
</protein>
<dbReference type="InterPro" id="IPR003661">
    <property type="entry name" value="HisK_dim/P_dom"/>
</dbReference>
<organism evidence="7 8">
    <name type="scientific">Janthinobacterium psychrotolerans</name>
    <dbReference type="NCBI Taxonomy" id="1747903"/>
    <lineage>
        <taxon>Bacteria</taxon>
        <taxon>Pseudomonadati</taxon>
        <taxon>Pseudomonadota</taxon>
        <taxon>Betaproteobacteria</taxon>
        <taxon>Burkholderiales</taxon>
        <taxon>Oxalobacteraceae</taxon>
        <taxon>Janthinobacterium</taxon>
    </lineage>
</organism>
<evidence type="ECO:0000256" key="2">
    <source>
        <dbReference type="ARBA" id="ARBA00012438"/>
    </source>
</evidence>
<dbReference type="OrthoDB" id="9774747at2"/>
<dbReference type="InterPro" id="IPR001789">
    <property type="entry name" value="Sig_transdc_resp-reg_receiver"/>
</dbReference>
<dbReference type="InterPro" id="IPR036890">
    <property type="entry name" value="HATPase_C_sf"/>
</dbReference>
<dbReference type="EC" id="2.7.13.3" evidence="2"/>
<proteinExistence type="predicted"/>
<keyword evidence="8" id="KW-1185">Reference proteome</keyword>
<evidence type="ECO:0000313" key="7">
    <source>
        <dbReference type="EMBL" id="OBV38830.1"/>
    </source>
</evidence>
<feature type="modified residue" description="4-aspartylphosphate" evidence="4">
    <location>
        <position position="58"/>
    </location>
</feature>
<dbReference type="InterPro" id="IPR005467">
    <property type="entry name" value="His_kinase_dom"/>
</dbReference>